<sequence length="172" mass="19181">MAFTQKAIFTRLCPDNRCVFCNRQFEIIELYLSTCVKCNTCPGIMTIYQLGEKGLTDDEFEYVIDKWFPKLRPAADEQDNVVDIQVDVEAEQVALEGDVGDELENAVGDEQKGAVDFMNGNFGTTDTVNGVGTSNQDAELEKEQPEKMKPEETAGTLDIVIKGVENLLNKEE</sequence>
<reference evidence="2 3" key="1">
    <citation type="journal article" date="2016" name="Genome Biol. Evol.">
        <title>Gene Family Evolution Reflects Adaptation to Soil Environmental Stressors in the Genome of the Collembolan Orchesella cincta.</title>
        <authorList>
            <person name="Faddeeva-Vakhrusheva A."/>
            <person name="Derks M.F."/>
            <person name="Anvar S.Y."/>
            <person name="Agamennone V."/>
            <person name="Suring W."/>
            <person name="Smit S."/>
            <person name="van Straalen N.M."/>
            <person name="Roelofs D."/>
        </authorList>
    </citation>
    <scope>NUCLEOTIDE SEQUENCE [LARGE SCALE GENOMIC DNA]</scope>
    <source>
        <tissue evidence="2">Mixed pool</tissue>
    </source>
</reference>
<evidence type="ECO:0000313" key="3">
    <source>
        <dbReference type="Proteomes" id="UP000094527"/>
    </source>
</evidence>
<protein>
    <submittedName>
        <fullName evidence="2">Uncharacterized protein</fullName>
    </submittedName>
</protein>
<proteinExistence type="predicted"/>
<gene>
    <name evidence="2" type="ORF">Ocin01_13330</name>
</gene>
<organism evidence="2 3">
    <name type="scientific">Orchesella cincta</name>
    <name type="common">Springtail</name>
    <name type="synonym">Podura cincta</name>
    <dbReference type="NCBI Taxonomy" id="48709"/>
    <lineage>
        <taxon>Eukaryota</taxon>
        <taxon>Metazoa</taxon>
        <taxon>Ecdysozoa</taxon>
        <taxon>Arthropoda</taxon>
        <taxon>Hexapoda</taxon>
        <taxon>Collembola</taxon>
        <taxon>Entomobryomorpha</taxon>
        <taxon>Entomobryoidea</taxon>
        <taxon>Orchesellidae</taxon>
        <taxon>Orchesellinae</taxon>
        <taxon>Orchesella</taxon>
    </lineage>
</organism>
<evidence type="ECO:0000313" key="2">
    <source>
        <dbReference type="EMBL" id="ODM93359.1"/>
    </source>
</evidence>
<dbReference type="AlphaFoldDB" id="A0A1D2MK18"/>
<keyword evidence="3" id="KW-1185">Reference proteome</keyword>
<dbReference type="Proteomes" id="UP000094527">
    <property type="component" value="Unassembled WGS sequence"/>
</dbReference>
<accession>A0A1D2MK18</accession>
<name>A0A1D2MK18_ORCCI</name>
<dbReference type="EMBL" id="LJIJ01001012">
    <property type="protein sequence ID" value="ODM93359.1"/>
    <property type="molecule type" value="Genomic_DNA"/>
</dbReference>
<feature type="region of interest" description="Disordered" evidence="1">
    <location>
        <begin position="129"/>
        <end position="154"/>
    </location>
</feature>
<comment type="caution">
    <text evidence="2">The sequence shown here is derived from an EMBL/GenBank/DDBJ whole genome shotgun (WGS) entry which is preliminary data.</text>
</comment>
<evidence type="ECO:0000256" key="1">
    <source>
        <dbReference type="SAM" id="MobiDB-lite"/>
    </source>
</evidence>
<feature type="compositionally biased region" description="Basic and acidic residues" evidence="1">
    <location>
        <begin position="139"/>
        <end position="152"/>
    </location>
</feature>